<protein>
    <submittedName>
        <fullName evidence="1">Uncharacterized protein</fullName>
    </submittedName>
</protein>
<gene>
    <name evidence="1" type="ORF">FOE78_11000</name>
</gene>
<proteinExistence type="predicted"/>
<keyword evidence="2" id="KW-1185">Reference proteome</keyword>
<dbReference type="KEGG" id="mik:FOE78_11000"/>
<sequence>MNPDPSPTDGRSGLGRVRRWEDLGGIWRVLDRHPDQLTISLCRCDGGEEVERFSSSEPSLLGFIGDRDTSEV</sequence>
<reference evidence="1 2" key="1">
    <citation type="submission" date="2019-07" db="EMBL/GenBank/DDBJ databases">
        <title>Microlunatus dokdonensis sp. nov. isolated from the rhizospheric soil of the wild plant Elymus tsukushiensis.</title>
        <authorList>
            <person name="Ghim S.-Y."/>
            <person name="Hwang Y.-J."/>
            <person name="Son J.-S."/>
            <person name="Shin J.-H."/>
        </authorList>
    </citation>
    <scope>NUCLEOTIDE SEQUENCE [LARGE SCALE GENOMIC DNA]</scope>
    <source>
        <strain evidence="1 2">KUDC0627</strain>
    </source>
</reference>
<dbReference type="Proteomes" id="UP000319263">
    <property type="component" value="Chromosome"/>
</dbReference>
<evidence type="ECO:0000313" key="2">
    <source>
        <dbReference type="Proteomes" id="UP000319263"/>
    </source>
</evidence>
<dbReference type="EMBL" id="CP041692">
    <property type="protein sequence ID" value="QDP98738.1"/>
    <property type="molecule type" value="Genomic_DNA"/>
</dbReference>
<dbReference type="AlphaFoldDB" id="A0A516Q5M2"/>
<evidence type="ECO:0000313" key="1">
    <source>
        <dbReference type="EMBL" id="QDP98738.1"/>
    </source>
</evidence>
<dbReference type="OrthoDB" id="3431291at2"/>
<organism evidence="1 2">
    <name type="scientific">Microlunatus elymi</name>
    <dbReference type="NCBI Taxonomy" id="2596828"/>
    <lineage>
        <taxon>Bacteria</taxon>
        <taxon>Bacillati</taxon>
        <taxon>Actinomycetota</taxon>
        <taxon>Actinomycetes</taxon>
        <taxon>Propionibacteriales</taxon>
        <taxon>Propionibacteriaceae</taxon>
        <taxon>Microlunatus</taxon>
    </lineage>
</organism>
<accession>A0A516Q5M2</accession>
<name>A0A516Q5M2_9ACTN</name>